<organism evidence="1 2">
    <name type="scientific">Massiliimalia timonensis</name>
    <dbReference type="NCBI Taxonomy" id="1987501"/>
    <lineage>
        <taxon>Bacteria</taxon>
        <taxon>Bacillati</taxon>
        <taxon>Bacillota</taxon>
        <taxon>Clostridia</taxon>
        <taxon>Eubacteriales</taxon>
        <taxon>Oscillospiraceae</taxon>
        <taxon>Massiliimalia</taxon>
    </lineage>
</organism>
<sequence>MICSICFSVKNWFSQERPGNASYELTAQLLCPEVASGYFWVPGWDTIRSASVDRFAVGEKWQVKRLSYFSDQLRSQGYYAESQTISSIQMTEDLGDKKLYTISFSCPVPVQELFVQLEPLIEEPGLLDHDSGVLWIPIKSSSDMEELAIGMRGNLRYGHTIPLAAARDGLKNYCERKFAAEEQYFKDSLRYLQEHPGDFYHVLDSVFQLSPEELDLQKRYDYLQQNMLEAVGVMLVSVPPGFRCFD</sequence>
<comment type="caution">
    <text evidence="1">The sequence shown here is derived from an EMBL/GenBank/DDBJ whole genome shotgun (WGS) entry which is preliminary data.</text>
</comment>
<evidence type="ECO:0000313" key="2">
    <source>
        <dbReference type="Proteomes" id="UP000632659"/>
    </source>
</evidence>
<keyword evidence="2" id="KW-1185">Reference proteome</keyword>
<protein>
    <submittedName>
        <fullName evidence="1">Uncharacterized protein</fullName>
    </submittedName>
</protein>
<dbReference type="AlphaFoldDB" id="A0A8J6TWK9"/>
<dbReference type="Proteomes" id="UP000632659">
    <property type="component" value="Unassembled WGS sequence"/>
</dbReference>
<reference evidence="1" key="1">
    <citation type="submission" date="2020-08" db="EMBL/GenBank/DDBJ databases">
        <title>Genome public.</title>
        <authorList>
            <person name="Liu C."/>
            <person name="Sun Q."/>
        </authorList>
    </citation>
    <scope>NUCLEOTIDE SEQUENCE</scope>
    <source>
        <strain evidence="1">NSJ-15</strain>
    </source>
</reference>
<name>A0A8J6TWK9_9FIRM</name>
<proteinExistence type="predicted"/>
<gene>
    <name evidence="1" type="ORF">H8702_02015</name>
</gene>
<dbReference type="RefSeq" id="WP_178085677.1">
    <property type="nucleotide sequence ID" value="NZ_JACRTL010000001.1"/>
</dbReference>
<dbReference type="EMBL" id="JACRTL010000001">
    <property type="protein sequence ID" value="MBC8609895.1"/>
    <property type="molecule type" value="Genomic_DNA"/>
</dbReference>
<evidence type="ECO:0000313" key="1">
    <source>
        <dbReference type="EMBL" id="MBC8609895.1"/>
    </source>
</evidence>
<accession>A0A8J6TWK9</accession>